<evidence type="ECO:0000313" key="2">
    <source>
        <dbReference type="Proteomes" id="UP000004207"/>
    </source>
</evidence>
<evidence type="ECO:0000313" key="1">
    <source>
        <dbReference type="EMBL" id="EGK10463.1"/>
    </source>
</evidence>
<keyword evidence="2" id="KW-1185">Reference proteome</keyword>
<dbReference type="EMBL" id="AFHS01000020">
    <property type="protein sequence ID" value="EGK10463.1"/>
    <property type="molecule type" value="Genomic_DNA"/>
</dbReference>
<proteinExistence type="predicted"/>
<dbReference type="STRING" id="504.KKKWG1_1207"/>
<comment type="caution">
    <text evidence="1">The sequence shown here is derived from an EMBL/GenBank/DDBJ whole genome shotgun (WGS) entry which is preliminary data.</text>
</comment>
<reference evidence="1 2" key="1">
    <citation type="submission" date="2011-04" db="EMBL/GenBank/DDBJ databases">
        <authorList>
            <person name="Muzny D."/>
            <person name="Qin X."/>
            <person name="Deng J."/>
            <person name="Jiang H."/>
            <person name="Liu Y."/>
            <person name="Qu J."/>
            <person name="Song X.-Z."/>
            <person name="Zhang L."/>
            <person name="Thornton R."/>
            <person name="Coyle M."/>
            <person name="Francisco L."/>
            <person name="Jackson L."/>
            <person name="Javaid M."/>
            <person name="Korchina V."/>
            <person name="Kovar C."/>
            <person name="Mata R."/>
            <person name="Mathew T."/>
            <person name="Ngo R."/>
            <person name="Nguyen L."/>
            <person name="Nguyen N."/>
            <person name="Okwuonu G."/>
            <person name="Ongeri F."/>
            <person name="Pham C."/>
            <person name="Simmons D."/>
            <person name="Wilczek-Boney K."/>
            <person name="Hale W."/>
            <person name="Jakkamsetti A."/>
            <person name="Pham P."/>
            <person name="Ruth R."/>
            <person name="San Lucas F."/>
            <person name="Warren J."/>
            <person name="Zhang J."/>
            <person name="Zhao Z."/>
            <person name="Zhou C."/>
            <person name="Zhu D."/>
            <person name="Lee S."/>
            <person name="Bess C."/>
            <person name="Blankenburg K."/>
            <person name="Forbes L."/>
            <person name="Fu Q."/>
            <person name="Gubbala S."/>
            <person name="Hirani K."/>
            <person name="Jayaseelan J.C."/>
            <person name="Lara F."/>
            <person name="Munidasa M."/>
            <person name="Palculict T."/>
            <person name="Patil S."/>
            <person name="Pu L.-L."/>
            <person name="Saada N."/>
            <person name="Tang L."/>
            <person name="Weissenberger G."/>
            <person name="Zhu Y."/>
            <person name="Hemphill L."/>
            <person name="Shang Y."/>
            <person name="Youmans B."/>
            <person name="Ayvaz T."/>
            <person name="Ross M."/>
            <person name="Santibanez J."/>
            <person name="Aqrawi P."/>
            <person name="Gross S."/>
            <person name="Joshi V."/>
            <person name="Fowler G."/>
            <person name="Nazareth L."/>
            <person name="Reid J."/>
            <person name="Worley K."/>
            <person name="Petrosino J."/>
            <person name="Highlander S."/>
            <person name="Gibbs R."/>
        </authorList>
    </citation>
    <scope>NUCLEOTIDE SEQUENCE [LARGE SCALE GENOMIC DNA]</scope>
    <source>
        <strain evidence="1 2">ATCC 23330</strain>
    </source>
</reference>
<protein>
    <submittedName>
        <fullName evidence="1">Uncharacterized protein</fullName>
    </submittedName>
</protein>
<gene>
    <name evidence="1" type="ORF">HMPREF0476_0617</name>
</gene>
<sequence length="47" mass="5167">MQFIPKGKTIDVKLNLEVGNCGAGARSSIEGTYKFQSGKTPFNQYNQ</sequence>
<accession>F5S5Y4</accession>
<dbReference type="AlphaFoldDB" id="F5S5Y4"/>
<name>F5S5Y4_KINKI</name>
<dbReference type="HOGENOM" id="CLU_3169098_0_0_4"/>
<dbReference type="Proteomes" id="UP000004207">
    <property type="component" value="Unassembled WGS sequence"/>
</dbReference>
<organism evidence="1 2">
    <name type="scientific">Kingella kingae ATCC 23330</name>
    <dbReference type="NCBI Taxonomy" id="887327"/>
    <lineage>
        <taxon>Bacteria</taxon>
        <taxon>Pseudomonadati</taxon>
        <taxon>Pseudomonadota</taxon>
        <taxon>Betaproteobacteria</taxon>
        <taxon>Neisseriales</taxon>
        <taxon>Neisseriaceae</taxon>
        <taxon>Kingella</taxon>
    </lineage>
</organism>